<evidence type="ECO:0000256" key="1">
    <source>
        <dbReference type="ARBA" id="ARBA00004127"/>
    </source>
</evidence>
<keyword evidence="12 15" id="KW-0472">Membrane</keyword>
<feature type="transmembrane region" description="Helical" evidence="15">
    <location>
        <begin position="636"/>
        <end position="654"/>
    </location>
</feature>
<comment type="similarity">
    <text evidence="4">Belongs to the amino acid/polyamine transporter 2 family. Amino acid/auxin permease (AAAP) (TC 2.A.18.1) subfamily.</text>
</comment>
<gene>
    <name evidence="19" type="ORF">Fmac_032057</name>
</gene>
<keyword evidence="6" id="KW-1003">Cell membrane</keyword>
<feature type="transmembrane region" description="Helical" evidence="15">
    <location>
        <begin position="430"/>
        <end position="451"/>
    </location>
</feature>
<comment type="caution">
    <text evidence="19">The sequence shown here is derived from an EMBL/GenBank/DDBJ whole genome shotgun (WGS) entry which is preliminary data.</text>
</comment>
<feature type="transmembrane region" description="Helical" evidence="15">
    <location>
        <begin position="550"/>
        <end position="571"/>
    </location>
</feature>
<dbReference type="InterPro" id="IPR013057">
    <property type="entry name" value="AA_transpt_TM"/>
</dbReference>
<comment type="function">
    <text evidence="14">Carrier protein involved in proton-driven auxin influx. Mediates the formation of auxin gradient from developing leaves (site of auxin biosynthesis) to tips by contributing to the loading of auxin in vascular tissues and facilitating acropetal (base to tip) auxin transport within inner tissues of the root apex, and basipetal (tip to base) auxin transport within outer tissues of the root apex. May be involved in lateral roots and nodules formation.</text>
</comment>
<dbReference type="GO" id="GO:0012505">
    <property type="term" value="C:endomembrane system"/>
    <property type="evidence" value="ECO:0007669"/>
    <property type="project" value="UniProtKB-SubCell"/>
</dbReference>
<sequence length="704" mass="77911">MRNSLGVMWRQRVLSVVVLFVVAHISATMEQEDGCRPSSCGKITNITHPFRLKGDPIGCGDKRYELACENDVTVLYLYWGKYNVEAINYDNFTVRVVDPGLQQQNCSSLPRYFLSLTNFSDAIYYYDTTDPYQAINRFTNYPYELLFRHIVLLNCSHLMADNHKYVNAAACVNGQSKSKGYIYAIAGDLVAEDLEVGCDVKLVTPTSWWGLDTDRDTDTYSYTTILEALLYGFDISWMAGACDHKCGNLSAQRSDCYFDSSKHALRCDKQGNALTASTHIITVVVGAGVLSLAWVMAQLGWIAGVASILAFACVSIFTYNLVADCYRYPDPLTGTRNYTYMQAVKAYLGGTMHVLCGLVQYTKLAGITVGYTITTSTSLVAIRKAICIHNGGHEASCKFSNNAFAIGFGILQIFLSQIPNFHELTWLSTVAAITSFGYVFIGSGLCLSVILSGKGARTSITGTKLPIEDKLLKVFTSMGNIALACTYATVVYDIMDTLKAHPPENKQMKRANVMGVTAMAILFLLCSGLGYAAFGDNTPGNILTGFTEPFWLVALGNGFIVIHMIGAYQVMGQPFFRLIEMGANMTRPHSDFINKEYPFMIGGVMVRFNMFRLIWRTIFVILGTILAMAMPFFSEILSFLGAIGFGPLVVFFPIQMHITQKHIRRLSHRWCGLQLLSCLGFIVSLAAVVGSVHGMMENFRKCNH</sequence>
<dbReference type="GO" id="GO:0015293">
    <property type="term" value="F:symporter activity"/>
    <property type="evidence" value="ECO:0007669"/>
    <property type="project" value="UniProtKB-KW"/>
</dbReference>
<feature type="domain" description="Amino acid transporter transmembrane" evidence="17">
    <location>
        <begin position="270"/>
        <end position="696"/>
    </location>
</feature>
<evidence type="ECO:0000259" key="17">
    <source>
        <dbReference type="Pfam" id="PF01490"/>
    </source>
</evidence>
<evidence type="ECO:0000259" key="18">
    <source>
        <dbReference type="Pfam" id="PF13947"/>
    </source>
</evidence>
<feature type="signal peptide" evidence="16">
    <location>
        <begin position="1"/>
        <end position="27"/>
    </location>
</feature>
<keyword evidence="20" id="KW-1185">Reference proteome</keyword>
<evidence type="ECO:0000256" key="4">
    <source>
        <dbReference type="ARBA" id="ARBA00005590"/>
    </source>
</evidence>
<feature type="transmembrane region" description="Helical" evidence="15">
    <location>
        <begin position="302"/>
        <end position="322"/>
    </location>
</feature>
<evidence type="ECO:0000256" key="9">
    <source>
        <dbReference type="ARBA" id="ARBA00022847"/>
    </source>
</evidence>
<comment type="subcellular location">
    <subcellularLocation>
        <location evidence="3">Cell membrane</location>
    </subcellularLocation>
    <subcellularLocation>
        <location evidence="1">Endomembrane system</location>
        <topology evidence="1">Multi-pass membrane protein</topology>
    </subcellularLocation>
    <subcellularLocation>
        <location evidence="2">Membrane</location>
        <topology evidence="2">Single-pass membrane protein</topology>
    </subcellularLocation>
</comment>
<dbReference type="Pfam" id="PF01490">
    <property type="entry name" value="Aa_trans"/>
    <property type="match status" value="1"/>
</dbReference>
<dbReference type="GO" id="GO:0009734">
    <property type="term" value="P:auxin-activated signaling pathway"/>
    <property type="evidence" value="ECO:0007669"/>
    <property type="project" value="UniProtKB-KW"/>
</dbReference>
<evidence type="ECO:0000256" key="16">
    <source>
        <dbReference type="SAM" id="SignalP"/>
    </source>
</evidence>
<organism evidence="19 20">
    <name type="scientific">Flemingia macrophylla</name>
    <dbReference type="NCBI Taxonomy" id="520843"/>
    <lineage>
        <taxon>Eukaryota</taxon>
        <taxon>Viridiplantae</taxon>
        <taxon>Streptophyta</taxon>
        <taxon>Embryophyta</taxon>
        <taxon>Tracheophyta</taxon>
        <taxon>Spermatophyta</taxon>
        <taxon>Magnoliopsida</taxon>
        <taxon>eudicotyledons</taxon>
        <taxon>Gunneridae</taxon>
        <taxon>Pentapetalae</taxon>
        <taxon>rosids</taxon>
        <taxon>fabids</taxon>
        <taxon>Fabales</taxon>
        <taxon>Fabaceae</taxon>
        <taxon>Papilionoideae</taxon>
        <taxon>50 kb inversion clade</taxon>
        <taxon>NPAAA clade</taxon>
        <taxon>indigoferoid/millettioid clade</taxon>
        <taxon>Phaseoleae</taxon>
        <taxon>Flemingia</taxon>
    </lineage>
</organism>
<evidence type="ECO:0000256" key="13">
    <source>
        <dbReference type="ARBA" id="ARBA00023294"/>
    </source>
</evidence>
<evidence type="ECO:0000256" key="5">
    <source>
        <dbReference type="ARBA" id="ARBA00022448"/>
    </source>
</evidence>
<evidence type="ECO:0000256" key="11">
    <source>
        <dbReference type="ARBA" id="ARBA00022989"/>
    </source>
</evidence>
<evidence type="ECO:0000256" key="2">
    <source>
        <dbReference type="ARBA" id="ARBA00004167"/>
    </source>
</evidence>
<accession>A0ABD1L3W3</accession>
<proteinExistence type="inferred from homology"/>
<keyword evidence="9" id="KW-0769">Symport</keyword>
<evidence type="ECO:0000256" key="10">
    <source>
        <dbReference type="ARBA" id="ARBA00022970"/>
    </source>
</evidence>
<name>A0ABD1L3W3_9FABA</name>
<keyword evidence="11 15" id="KW-1133">Transmembrane helix</keyword>
<evidence type="ECO:0000256" key="14">
    <source>
        <dbReference type="ARBA" id="ARBA00045588"/>
    </source>
</evidence>
<keyword evidence="8 16" id="KW-0732">Signal</keyword>
<protein>
    <recommendedName>
        <fullName evidence="21">Amino acid transporter transmembrane domain-containing protein</fullName>
    </recommendedName>
</protein>
<feature type="domain" description="Wall-associated receptor kinase galacturonan-binding" evidence="18">
    <location>
        <begin position="35"/>
        <end position="98"/>
    </location>
</feature>
<keyword evidence="10" id="KW-0029">Amino-acid transport</keyword>
<evidence type="ECO:0000256" key="8">
    <source>
        <dbReference type="ARBA" id="ARBA00022729"/>
    </source>
</evidence>
<evidence type="ECO:0000256" key="7">
    <source>
        <dbReference type="ARBA" id="ARBA00022692"/>
    </source>
</evidence>
<reference evidence="19 20" key="1">
    <citation type="submission" date="2024-08" db="EMBL/GenBank/DDBJ databases">
        <title>Insights into the chromosomal genome structure of Flemingia macrophylla.</title>
        <authorList>
            <person name="Ding Y."/>
            <person name="Zhao Y."/>
            <person name="Bi W."/>
            <person name="Wu M."/>
            <person name="Zhao G."/>
            <person name="Gong Y."/>
            <person name="Li W."/>
            <person name="Zhang P."/>
        </authorList>
    </citation>
    <scope>NUCLEOTIDE SEQUENCE [LARGE SCALE GENOMIC DNA]</scope>
    <source>
        <strain evidence="19">DYQJB</strain>
        <tissue evidence="19">Leaf</tissue>
    </source>
</reference>
<keyword evidence="13" id="KW-0927">Auxin signaling pathway</keyword>
<dbReference type="GO" id="GO:0006865">
    <property type="term" value="P:amino acid transport"/>
    <property type="evidence" value="ECO:0007669"/>
    <property type="project" value="UniProtKB-KW"/>
</dbReference>
<feature type="transmembrane region" description="Helical" evidence="15">
    <location>
        <begin position="276"/>
        <end position="295"/>
    </location>
</feature>
<feature type="transmembrane region" description="Helical" evidence="15">
    <location>
        <begin position="675"/>
        <end position="696"/>
    </location>
</feature>
<evidence type="ECO:0000256" key="6">
    <source>
        <dbReference type="ARBA" id="ARBA00022475"/>
    </source>
</evidence>
<feature type="chain" id="PRO_5044833471" description="Amino acid transporter transmembrane domain-containing protein" evidence="16">
    <location>
        <begin position="28"/>
        <end position="704"/>
    </location>
</feature>
<feature type="transmembrane region" description="Helical" evidence="15">
    <location>
        <begin position="513"/>
        <end position="534"/>
    </location>
</feature>
<keyword evidence="7 15" id="KW-0812">Transmembrane</keyword>
<keyword evidence="5" id="KW-0813">Transport</keyword>
<feature type="transmembrane region" description="Helical" evidence="15">
    <location>
        <begin position="613"/>
        <end position="630"/>
    </location>
</feature>
<evidence type="ECO:0000313" key="20">
    <source>
        <dbReference type="Proteomes" id="UP001603857"/>
    </source>
</evidence>
<feature type="transmembrane region" description="Helical" evidence="15">
    <location>
        <begin position="399"/>
        <end position="418"/>
    </location>
</feature>
<evidence type="ECO:0000256" key="3">
    <source>
        <dbReference type="ARBA" id="ARBA00004236"/>
    </source>
</evidence>
<evidence type="ECO:0000313" key="19">
    <source>
        <dbReference type="EMBL" id="KAL2318181.1"/>
    </source>
</evidence>
<evidence type="ECO:0000256" key="15">
    <source>
        <dbReference type="SAM" id="Phobius"/>
    </source>
</evidence>
<evidence type="ECO:0000256" key="12">
    <source>
        <dbReference type="ARBA" id="ARBA00023136"/>
    </source>
</evidence>
<dbReference type="EMBL" id="JBGMDY010000011">
    <property type="protein sequence ID" value="KAL2318181.1"/>
    <property type="molecule type" value="Genomic_DNA"/>
</dbReference>
<dbReference type="GO" id="GO:0005886">
    <property type="term" value="C:plasma membrane"/>
    <property type="evidence" value="ECO:0007669"/>
    <property type="project" value="UniProtKB-SubCell"/>
</dbReference>
<dbReference type="PANTHER" id="PTHR48017">
    <property type="entry name" value="OS05G0424000 PROTEIN-RELATED"/>
    <property type="match status" value="1"/>
</dbReference>
<dbReference type="AlphaFoldDB" id="A0ABD1L3W3"/>
<dbReference type="Pfam" id="PF13947">
    <property type="entry name" value="GUB_WAK_bind"/>
    <property type="match status" value="1"/>
</dbReference>
<evidence type="ECO:0008006" key="21">
    <source>
        <dbReference type="Google" id="ProtNLM"/>
    </source>
</evidence>
<dbReference type="InterPro" id="IPR025287">
    <property type="entry name" value="WAK_GUB"/>
</dbReference>
<dbReference type="Proteomes" id="UP001603857">
    <property type="component" value="Unassembled WGS sequence"/>
</dbReference>